<evidence type="ECO:0000256" key="1">
    <source>
        <dbReference type="SAM" id="SignalP"/>
    </source>
</evidence>
<reference evidence="2 3" key="1">
    <citation type="submission" date="2021-05" db="EMBL/GenBank/DDBJ databases">
        <title>Draft Whole Genome Sequencing Of Biosensor Chromobacterium violaceum Strain CV026 Reveals A Regulatory RNA In Chromobacterium violaceum Phenotype Regulatory Network.</title>
        <authorList>
            <person name="Hong K.W."/>
            <person name="Chan K.G."/>
            <person name="Chang C.-Y."/>
        </authorList>
    </citation>
    <scope>NUCLEOTIDE SEQUENCE [LARGE SCALE GENOMIC DNA]</scope>
    <source>
        <strain evidence="2 3">ATCC 31532</strain>
    </source>
</reference>
<dbReference type="GeneID" id="89684964"/>
<feature type="signal peptide" evidence="1">
    <location>
        <begin position="1"/>
        <end position="24"/>
    </location>
</feature>
<protein>
    <recommendedName>
        <fullName evidence="4">Secreted protein</fullName>
    </recommendedName>
</protein>
<keyword evidence="3" id="KW-1185">Reference proteome</keyword>
<organism evidence="2 3">
    <name type="scientific">Chromobacterium subtsugae</name>
    <dbReference type="NCBI Taxonomy" id="251747"/>
    <lineage>
        <taxon>Bacteria</taxon>
        <taxon>Pseudomonadati</taxon>
        <taxon>Pseudomonadota</taxon>
        <taxon>Betaproteobacteria</taxon>
        <taxon>Neisseriales</taxon>
        <taxon>Chromobacteriaceae</taxon>
        <taxon>Chromobacterium</taxon>
    </lineage>
</organism>
<dbReference type="Proteomes" id="UP000711178">
    <property type="component" value="Unassembled WGS sequence"/>
</dbReference>
<proteinExistence type="predicted"/>
<keyword evidence="1" id="KW-0732">Signal</keyword>
<evidence type="ECO:0000313" key="3">
    <source>
        <dbReference type="Proteomes" id="UP000711178"/>
    </source>
</evidence>
<evidence type="ECO:0000313" key="2">
    <source>
        <dbReference type="EMBL" id="MBW8286998.1"/>
    </source>
</evidence>
<accession>A0ABS7FA95</accession>
<evidence type="ECO:0008006" key="4">
    <source>
        <dbReference type="Google" id="ProtNLM"/>
    </source>
</evidence>
<dbReference type="RefSeq" id="WP_080509582.1">
    <property type="nucleotide sequence ID" value="NZ_CP142381.1"/>
</dbReference>
<feature type="chain" id="PRO_5045285744" description="Secreted protein" evidence="1">
    <location>
        <begin position="25"/>
        <end position="235"/>
    </location>
</feature>
<dbReference type="EMBL" id="JAHDTB010000003">
    <property type="protein sequence ID" value="MBW8286998.1"/>
    <property type="molecule type" value="Genomic_DNA"/>
</dbReference>
<name>A0ABS7FA95_9NEIS</name>
<comment type="caution">
    <text evidence="2">The sequence shown here is derived from an EMBL/GenBank/DDBJ whole genome shotgun (WGS) entry which is preliminary data.</text>
</comment>
<gene>
    <name evidence="2" type="ORF">KIF53_05075</name>
</gene>
<sequence>MQSKSLIAAVLFSLAALAGGPAGAQPAPFSVSSQTAAEAAAAASRGLAQFARQNLLDFGARLPAGFPLDVADGRELPALRIGPGFPVYSVDPQQLLAGNGDISQLMAPTGSWRFVVYLRQQAVGLVTVEQVGGHWEAVSYGAAGLAKSLESLQAAYGNAERSNTRFVRVYQAQSDFLEVSPAGGGKPRFAALASAYASLALKPQAAGAVGNGLMDSADFIEPLRAAVRNNLSRFR</sequence>